<dbReference type="InterPro" id="IPR043129">
    <property type="entry name" value="ATPase_NBD"/>
</dbReference>
<keyword evidence="5 7" id="KW-0012">Acyltransferase</keyword>
<dbReference type="EC" id="2.3.1.234" evidence="1"/>
<evidence type="ECO:0000259" key="9">
    <source>
        <dbReference type="Pfam" id="PF00814"/>
    </source>
</evidence>
<feature type="compositionally biased region" description="Basic residues" evidence="8">
    <location>
        <begin position="688"/>
        <end position="697"/>
    </location>
</feature>
<dbReference type="AlphaFoldDB" id="A0A0G4EZU4"/>
<dbReference type="GO" id="GO:0046872">
    <property type="term" value="F:metal ion binding"/>
    <property type="evidence" value="ECO:0007669"/>
    <property type="project" value="UniProtKB-KW"/>
</dbReference>
<dbReference type="PhylomeDB" id="A0A0G4EZU4"/>
<sequence length="697" mass="73288">MSAEKSDGTSSPVPSVSVCLPTSDATEDLGARLASLTCRGDVIFLCGELGAGKTCCAKGFLRSFFSNPSLEVPSPSYLLCNTYADDADDQQQQQQPISADHPPLAQQAASLPPRFRADRARISGVTVHHIDSFRLPVGRIAAVLDFSAIFANNISLIEWPERLGPQLVTSTTPPRLEVHLEGVGPQAQGRTAVLKGVGERWEALVESWRQAGGPPGAPPMSNLAIAQPADSSLNGPSGSERPLGENTAASDEDKRERDVITLPEDPSTWLVLGIESSCDDTGAAVIRGDGRVLGEALASQSGVHEQWGGVKPDAAQACHKAAIDGTVDEALRKAGVEPSSLHAVAVTVGPGLSLCLQVGVKKALQLASTHRLPLVRVHHMEAHAMVTRLPQPTQQPNPDTSSAPPSPGPPVTFPALVLLVSGGHNMAVLAKGIGQYKILGSTLDDSIGEAFDKTARLLGIDTIPGGPLLERLADQGDPNKYAFSLPFAKSRNLALRNGCDYSFSGLKTQVRELVNSEIQQQQQQEESEGDGGDSDSSAKVRADIAASFQSVIVSHLLERATRAIAWAQAEEPSIKHLVVAGGVAANKTVRSRMKEAADNAGLTLVCPPPRLCTDNGVMVAWTGLERLRLGLWDVPPVKGADVDRFVEVCPRWPLGQRDARSTPKPGGGGGGGGVGKANGQTGGEKAAKKAKKQRDGV</sequence>
<dbReference type="Pfam" id="PF00814">
    <property type="entry name" value="TsaD"/>
    <property type="match status" value="1"/>
</dbReference>
<dbReference type="EMBL" id="CDMY01000355">
    <property type="protein sequence ID" value="CEM04675.1"/>
    <property type="molecule type" value="Genomic_DNA"/>
</dbReference>
<dbReference type="NCBIfam" id="TIGR03723">
    <property type="entry name" value="T6A_TsaD_YgjD"/>
    <property type="match status" value="1"/>
</dbReference>
<dbReference type="FunCoup" id="A0A0G4EZU4">
    <property type="interactions" value="195"/>
</dbReference>
<feature type="compositionally biased region" description="Gly residues" evidence="8">
    <location>
        <begin position="665"/>
        <end position="682"/>
    </location>
</feature>
<dbReference type="NCBIfam" id="TIGR00329">
    <property type="entry name" value="gcp_kae1"/>
    <property type="match status" value="1"/>
</dbReference>
<comment type="cofactor">
    <cofactor evidence="7">
        <name>a divalent metal cation</name>
        <dbReference type="ChEBI" id="CHEBI:60240"/>
    </cofactor>
    <text evidence="7">Binds 1 divalent metal cation per subunit.</text>
</comment>
<feature type="compositionally biased region" description="Polar residues" evidence="8">
    <location>
        <begin position="390"/>
        <end position="403"/>
    </location>
</feature>
<dbReference type="PANTHER" id="PTHR11735">
    <property type="entry name" value="TRNA N6-ADENOSINE THREONYLCARBAMOYLTRANSFERASE"/>
    <property type="match status" value="1"/>
</dbReference>
<evidence type="ECO:0000256" key="8">
    <source>
        <dbReference type="SAM" id="MobiDB-lite"/>
    </source>
</evidence>
<dbReference type="PRINTS" id="PR00789">
    <property type="entry name" value="OSIALOPTASE"/>
</dbReference>
<comment type="subcellular location">
    <subcellularLocation>
        <location evidence="7">Mitochondrion</location>
    </subcellularLocation>
</comment>
<keyword evidence="4 7" id="KW-0479">Metal-binding</keyword>
<evidence type="ECO:0000256" key="4">
    <source>
        <dbReference type="ARBA" id="ARBA00022723"/>
    </source>
</evidence>
<dbReference type="CDD" id="cd24134">
    <property type="entry name" value="ASKHA_NBD_OSGEPL1_QRI7_euk"/>
    <property type="match status" value="1"/>
</dbReference>
<accession>A0A0G4EZU4</accession>
<organism evidence="10 11">
    <name type="scientific">Vitrella brassicaformis (strain CCMP3155)</name>
    <dbReference type="NCBI Taxonomy" id="1169540"/>
    <lineage>
        <taxon>Eukaryota</taxon>
        <taxon>Sar</taxon>
        <taxon>Alveolata</taxon>
        <taxon>Colpodellida</taxon>
        <taxon>Vitrellaceae</taxon>
        <taxon>Vitrella</taxon>
    </lineage>
</organism>
<keyword evidence="7" id="KW-0496">Mitochondrion</keyword>
<dbReference type="SUPFAM" id="SSF53067">
    <property type="entry name" value="Actin-like ATPase domain"/>
    <property type="match status" value="1"/>
</dbReference>
<gene>
    <name evidence="10" type="ORF">Vbra_14085</name>
</gene>
<dbReference type="Gene3D" id="3.30.420.40">
    <property type="match status" value="2"/>
</dbReference>
<evidence type="ECO:0000256" key="5">
    <source>
        <dbReference type="ARBA" id="ARBA00023315"/>
    </source>
</evidence>
<dbReference type="GO" id="GO:0061711">
    <property type="term" value="F:tRNA N(6)-L-threonylcarbamoyladenine synthase activity"/>
    <property type="evidence" value="ECO:0007669"/>
    <property type="project" value="UniProtKB-EC"/>
</dbReference>
<dbReference type="OrthoDB" id="10254073at2759"/>
<evidence type="ECO:0000313" key="10">
    <source>
        <dbReference type="EMBL" id="CEM04675.1"/>
    </source>
</evidence>
<keyword evidence="11" id="KW-1185">Reference proteome</keyword>
<feature type="region of interest" description="Disordered" evidence="8">
    <location>
        <begin position="516"/>
        <end position="538"/>
    </location>
</feature>
<comment type="catalytic activity">
    <reaction evidence="6 7">
        <text>L-threonylcarbamoyladenylate + adenosine(37) in tRNA = N(6)-L-threonylcarbamoyladenosine(37) in tRNA + AMP + H(+)</text>
        <dbReference type="Rhea" id="RHEA:37059"/>
        <dbReference type="Rhea" id="RHEA-COMP:10162"/>
        <dbReference type="Rhea" id="RHEA-COMP:10163"/>
        <dbReference type="ChEBI" id="CHEBI:15378"/>
        <dbReference type="ChEBI" id="CHEBI:73682"/>
        <dbReference type="ChEBI" id="CHEBI:74411"/>
        <dbReference type="ChEBI" id="CHEBI:74418"/>
        <dbReference type="ChEBI" id="CHEBI:456215"/>
        <dbReference type="EC" id="2.3.1.234"/>
    </reaction>
</comment>
<evidence type="ECO:0000313" key="11">
    <source>
        <dbReference type="Proteomes" id="UP000041254"/>
    </source>
</evidence>
<evidence type="ECO:0000256" key="1">
    <source>
        <dbReference type="ARBA" id="ARBA00012156"/>
    </source>
</evidence>
<keyword evidence="2 7" id="KW-0808">Transferase</keyword>
<comment type="subunit">
    <text evidence="7">Homodimer.</text>
</comment>
<dbReference type="Pfam" id="PF02367">
    <property type="entry name" value="TsaE"/>
    <property type="match status" value="1"/>
</dbReference>
<feature type="region of interest" description="Disordered" evidence="8">
    <location>
        <begin position="655"/>
        <end position="697"/>
    </location>
</feature>
<dbReference type="GO" id="GO:0005739">
    <property type="term" value="C:mitochondrion"/>
    <property type="evidence" value="ECO:0007669"/>
    <property type="project" value="UniProtKB-SubCell"/>
</dbReference>
<feature type="region of interest" description="Disordered" evidence="8">
    <location>
        <begin position="389"/>
        <end position="408"/>
    </location>
</feature>
<comment type="function">
    <text evidence="7">Required for the formation of a threonylcarbamoyl group on adenosine at position 37 (t(6)A37) in mitochondrial tRNAs that read codons beginning with adenine. Probably involved in the transfer of the threonylcarbamoyl moiety of threonylcarbamoyl-AMP (TC-AMP) to the N6 group of A37. Involved in mitochondrial genome maintenance.</text>
</comment>
<evidence type="ECO:0000256" key="6">
    <source>
        <dbReference type="ARBA" id="ARBA00048117"/>
    </source>
</evidence>
<comment type="similarity">
    <text evidence="7">Belongs to the KAE1 / TsaD family.</text>
</comment>
<dbReference type="Proteomes" id="UP000041254">
    <property type="component" value="Unassembled WGS sequence"/>
</dbReference>
<evidence type="ECO:0000256" key="3">
    <source>
        <dbReference type="ARBA" id="ARBA00022694"/>
    </source>
</evidence>
<keyword evidence="3 7" id="KW-0819">tRNA processing</keyword>
<dbReference type="Gene3D" id="3.40.50.300">
    <property type="entry name" value="P-loop containing nucleotide triphosphate hydrolases"/>
    <property type="match status" value="1"/>
</dbReference>
<dbReference type="STRING" id="1169540.A0A0G4EZU4"/>
<protein>
    <recommendedName>
        <fullName evidence="1">N(6)-L-threonylcarbamoyladenine synthase</fullName>
        <ecNumber evidence="1">2.3.1.234</ecNumber>
    </recommendedName>
</protein>
<name>A0A0G4EZU4_VITBC</name>
<dbReference type="InterPro" id="IPR017861">
    <property type="entry name" value="KAE1/TsaD"/>
</dbReference>
<dbReference type="OMA" id="YLLCNTY"/>
<reference evidence="10 11" key="1">
    <citation type="submission" date="2014-11" db="EMBL/GenBank/DDBJ databases">
        <authorList>
            <person name="Zhu J."/>
            <person name="Qi W."/>
            <person name="Song R."/>
        </authorList>
    </citation>
    <scope>NUCLEOTIDE SEQUENCE [LARGE SCALE GENOMIC DNA]</scope>
</reference>
<evidence type="ECO:0000256" key="7">
    <source>
        <dbReference type="HAMAP-Rule" id="MF_03179"/>
    </source>
</evidence>
<dbReference type="VEuPathDB" id="CryptoDB:Vbra_14085"/>
<dbReference type="InParanoid" id="A0A0G4EZU4"/>
<dbReference type="InterPro" id="IPR003442">
    <property type="entry name" value="T6A_TsaE"/>
</dbReference>
<proteinExistence type="inferred from homology"/>
<dbReference type="InterPro" id="IPR027417">
    <property type="entry name" value="P-loop_NTPase"/>
</dbReference>
<dbReference type="InterPro" id="IPR022450">
    <property type="entry name" value="TsaD"/>
</dbReference>
<dbReference type="HAMAP" id="MF_01445">
    <property type="entry name" value="TsaD"/>
    <property type="match status" value="1"/>
</dbReference>
<feature type="domain" description="Gcp-like" evidence="9">
    <location>
        <begin position="292"/>
        <end position="621"/>
    </location>
</feature>
<evidence type="ECO:0000256" key="2">
    <source>
        <dbReference type="ARBA" id="ARBA00022679"/>
    </source>
</evidence>
<dbReference type="GO" id="GO:0002949">
    <property type="term" value="P:tRNA threonylcarbamoyladenosine modification"/>
    <property type="evidence" value="ECO:0007669"/>
    <property type="project" value="UniProtKB-UniRule"/>
</dbReference>
<dbReference type="PANTHER" id="PTHR11735:SF6">
    <property type="entry name" value="TRNA N6-ADENOSINE THREONYLCARBAMOYLTRANSFERASE, MITOCHONDRIAL"/>
    <property type="match status" value="1"/>
</dbReference>
<dbReference type="InterPro" id="IPR000905">
    <property type="entry name" value="Gcp-like_dom"/>
</dbReference>
<feature type="region of interest" description="Disordered" evidence="8">
    <location>
        <begin position="209"/>
        <end position="258"/>
    </location>
</feature>